<dbReference type="InterPro" id="IPR012338">
    <property type="entry name" value="Beta-lactam/transpept-like"/>
</dbReference>
<feature type="domain" description="Beta-lactamase class A catalytic" evidence="1">
    <location>
        <begin position="19"/>
        <end position="230"/>
    </location>
</feature>
<evidence type="ECO:0000313" key="3">
    <source>
        <dbReference type="Proteomes" id="UP000824633"/>
    </source>
</evidence>
<keyword evidence="3" id="KW-1185">Reference proteome</keyword>
<accession>A0ABM7T573</accession>
<dbReference type="InterPro" id="IPR045155">
    <property type="entry name" value="Beta-lactam_cat"/>
</dbReference>
<dbReference type="PANTHER" id="PTHR35333:SF3">
    <property type="entry name" value="BETA-LACTAMASE-TYPE TRANSPEPTIDASE FOLD CONTAINING PROTEIN"/>
    <property type="match status" value="1"/>
</dbReference>
<reference evidence="3" key="1">
    <citation type="submission" date="2021-07" db="EMBL/GenBank/DDBJ databases">
        <title>Complete genome sequencing of a Clostridium isolate.</title>
        <authorList>
            <person name="Ueki A."/>
            <person name="Tonouchi A."/>
        </authorList>
    </citation>
    <scope>NUCLEOTIDE SEQUENCE [LARGE SCALE GENOMIC DNA]</scope>
    <source>
        <strain evidence="3">C5S11</strain>
    </source>
</reference>
<evidence type="ECO:0000313" key="2">
    <source>
        <dbReference type="EMBL" id="BCZ46388.1"/>
    </source>
</evidence>
<dbReference type="PANTHER" id="PTHR35333">
    <property type="entry name" value="BETA-LACTAMASE"/>
    <property type="match status" value="1"/>
</dbReference>
<protein>
    <submittedName>
        <fullName evidence="2">Serine hydrolase</fullName>
    </submittedName>
</protein>
<gene>
    <name evidence="2" type="ORF">psyc5s11_24550</name>
</gene>
<keyword evidence="2" id="KW-0378">Hydrolase</keyword>
<dbReference type="SUPFAM" id="SSF56601">
    <property type="entry name" value="beta-lactamase/transpeptidase-like"/>
    <property type="match status" value="1"/>
</dbReference>
<dbReference type="InterPro" id="IPR000871">
    <property type="entry name" value="Beta-lactam_class-A"/>
</dbReference>
<evidence type="ECO:0000259" key="1">
    <source>
        <dbReference type="Pfam" id="PF13354"/>
    </source>
</evidence>
<organism evidence="2 3">
    <name type="scientific">Clostridium gelidum</name>
    <dbReference type="NCBI Taxonomy" id="704125"/>
    <lineage>
        <taxon>Bacteria</taxon>
        <taxon>Bacillati</taxon>
        <taxon>Bacillota</taxon>
        <taxon>Clostridia</taxon>
        <taxon>Eubacteriales</taxon>
        <taxon>Clostridiaceae</taxon>
        <taxon>Clostridium</taxon>
    </lineage>
</organism>
<dbReference type="EMBL" id="AP024849">
    <property type="protein sequence ID" value="BCZ46388.1"/>
    <property type="molecule type" value="Genomic_DNA"/>
</dbReference>
<sequence length="277" mass="32068">MLENELKEIIKKCDEDIAMLVKNLSSNEILFNYNEEKMYPSASIIKIPIMIEALSKADDLQIPLLSTIKIKESDKVDFSIITEQNLTECTFLELITCMIINSDNTATNVLIDLLGLNKINEKINSLGMKNTKLQRKMMDFEAIKEGKNNFTSLKDMLVVMEGLYRGEVIDKEVSRRALDIMKNQRDNTMLKRYIVENVVLANKTGELNNLNSDVGIFYTKNTDYFIGVFVHKAKDNNESYEIIGKLSKKVYDYFIDNKNENSDSKWQFDYQYSMFND</sequence>
<dbReference type="Proteomes" id="UP000824633">
    <property type="component" value="Chromosome"/>
</dbReference>
<dbReference type="RefSeq" id="WP_224037878.1">
    <property type="nucleotide sequence ID" value="NZ_AP024849.1"/>
</dbReference>
<name>A0ABM7T573_9CLOT</name>
<dbReference type="GO" id="GO:0016787">
    <property type="term" value="F:hydrolase activity"/>
    <property type="evidence" value="ECO:0007669"/>
    <property type="project" value="UniProtKB-KW"/>
</dbReference>
<dbReference type="Pfam" id="PF13354">
    <property type="entry name" value="Beta-lactamase2"/>
    <property type="match status" value="1"/>
</dbReference>
<dbReference type="Gene3D" id="3.40.710.10">
    <property type="entry name" value="DD-peptidase/beta-lactamase superfamily"/>
    <property type="match status" value="1"/>
</dbReference>
<proteinExistence type="predicted"/>